<keyword evidence="1 2" id="KW-0728">SH3 domain</keyword>
<dbReference type="InterPro" id="IPR036028">
    <property type="entry name" value="SH3-like_dom_sf"/>
</dbReference>
<dbReference type="CDD" id="cd11819">
    <property type="entry name" value="SH3_Cortactin_like"/>
    <property type="match status" value="2"/>
</dbReference>
<dbReference type="AlphaFoldDB" id="A0A0M9VR32"/>
<dbReference type="SUPFAM" id="SSF50044">
    <property type="entry name" value="SH3-domain"/>
    <property type="match status" value="2"/>
</dbReference>
<dbReference type="STRING" id="77020.A0A0M9VR32"/>
<keyword evidence="7" id="KW-1185">Reference proteome</keyword>
<feature type="compositionally biased region" description="Pro residues" evidence="3">
    <location>
        <begin position="474"/>
        <end position="489"/>
    </location>
</feature>
<dbReference type="FunFam" id="2.30.30.40:FF:000046">
    <property type="entry name" value="Drebrin-like protein isoform B"/>
    <property type="match status" value="1"/>
</dbReference>
<dbReference type="VEuPathDB" id="FungiDB:Malapachy_3403"/>
<feature type="compositionally biased region" description="Pro residues" evidence="3">
    <location>
        <begin position="454"/>
        <end position="467"/>
    </location>
</feature>
<dbReference type="PRINTS" id="PR00452">
    <property type="entry name" value="SH3DOMAIN"/>
</dbReference>
<dbReference type="Gene3D" id="3.40.20.10">
    <property type="entry name" value="Severin"/>
    <property type="match status" value="1"/>
</dbReference>
<dbReference type="GO" id="GO:0030833">
    <property type="term" value="P:regulation of actin filament polymerization"/>
    <property type="evidence" value="ECO:0007669"/>
    <property type="project" value="TreeGrafter"/>
</dbReference>
<feature type="compositionally biased region" description="Pro residues" evidence="3">
    <location>
        <begin position="499"/>
        <end position="515"/>
    </location>
</feature>
<feature type="region of interest" description="Disordered" evidence="3">
    <location>
        <begin position="448"/>
        <end position="581"/>
    </location>
</feature>
<dbReference type="InterPro" id="IPR002108">
    <property type="entry name" value="ADF-H"/>
</dbReference>
<proteinExistence type="predicted"/>
<dbReference type="OrthoDB" id="5971719at2759"/>
<dbReference type="PROSITE" id="PS50002">
    <property type="entry name" value="SH3"/>
    <property type="match status" value="2"/>
</dbReference>
<gene>
    <name evidence="6" type="ORF">Malapachy_3403</name>
</gene>
<feature type="compositionally biased region" description="Pro residues" evidence="3">
    <location>
        <begin position="344"/>
        <end position="354"/>
    </location>
</feature>
<feature type="compositionally biased region" description="Polar residues" evidence="3">
    <location>
        <begin position="366"/>
        <end position="383"/>
    </location>
</feature>
<evidence type="ECO:0000259" key="5">
    <source>
        <dbReference type="PROSITE" id="PS51263"/>
    </source>
</evidence>
<evidence type="ECO:0000259" key="4">
    <source>
        <dbReference type="PROSITE" id="PS50002"/>
    </source>
</evidence>
<dbReference type="Pfam" id="PF00241">
    <property type="entry name" value="Cofilin_ADF"/>
    <property type="match status" value="1"/>
</dbReference>
<dbReference type="SMART" id="SM00326">
    <property type="entry name" value="SH3"/>
    <property type="match status" value="2"/>
</dbReference>
<feature type="region of interest" description="Disordered" evidence="3">
    <location>
        <begin position="195"/>
        <end position="383"/>
    </location>
</feature>
<protein>
    <submittedName>
        <fullName evidence="6">Drebrin f</fullName>
    </submittedName>
</protein>
<evidence type="ECO:0000313" key="7">
    <source>
        <dbReference type="Proteomes" id="UP000037751"/>
    </source>
</evidence>
<evidence type="ECO:0000313" key="6">
    <source>
        <dbReference type="EMBL" id="KOS16169.1"/>
    </source>
</evidence>
<feature type="compositionally biased region" description="Pro residues" evidence="3">
    <location>
        <begin position="205"/>
        <end position="236"/>
    </location>
</feature>
<sequence length="642" mass="67108">MSLQVNLSSPAIRTAYEKVLDGVKDYLVLSYKKLSNDLDVTANEKGSLDDLAEEFSDGKIQYALARVVDPNTKLPKFVLINWCGEGVPENRKGLFASHSAAVADYFKVYHVSIQARSDDDIAPALILRKVTDSSGSKYGVASSRASEPIAPVGTSHKPVGTPDIRGMQAKAPKDSIAPVGTAYTPARDELQLLREGKLKNSDAPPIAPRPMPSASKVPPPRTTPAPPPSQAVPPRPSAAAPTPVEAPPKPADDDRIRPVGTAYTPVSLPRPGKLSSDRTKLFSQPSETSTPAPIRRTTPGKLTWSQRQEMARKQQEEAEQAAADADIIHTPASSSRSNEAAKVVPPPPPAPPSEPAHSVDEVVSKMQGTSLGETGGNTTSKASQGVRATVLYDYEAEEDNELTLREGDILTQVDQVDEGWWSATGPDGSVGLFPANYVELLEDAATEAAAVPKAPSPPAPVPPPAAPTPAGEDVPPPPPPPPPPAPPAPATAEADDDTPPPPPPPPPAPPAPPAPTEAADDSAPPPPPPPPPAPPAPPAQEEVPPPPPAPPAPAPVPTPAGEEVPPPPPPPPPPATAATAAATAPHAIALYDYEIDEDNEIELVEGDRIVDIEFASDDWWSGRNERTGATGLFPANYVEYQG</sequence>
<dbReference type="Pfam" id="PF14604">
    <property type="entry name" value="SH3_9"/>
    <property type="match status" value="2"/>
</dbReference>
<dbReference type="PANTHER" id="PTHR10829">
    <property type="entry name" value="CORTACTIN AND DREBRIN"/>
    <property type="match status" value="1"/>
</dbReference>
<comment type="caution">
    <text evidence="6">The sequence shown here is derived from an EMBL/GenBank/DDBJ whole genome shotgun (WGS) entry which is preliminary data.</text>
</comment>
<dbReference type="SMART" id="SM00102">
    <property type="entry name" value="ADF"/>
    <property type="match status" value="1"/>
</dbReference>
<feature type="domain" description="SH3" evidence="4">
    <location>
        <begin position="383"/>
        <end position="443"/>
    </location>
</feature>
<dbReference type="SUPFAM" id="SSF55753">
    <property type="entry name" value="Actin depolymerizing proteins"/>
    <property type="match status" value="1"/>
</dbReference>
<dbReference type="InterPro" id="IPR029006">
    <property type="entry name" value="ADF-H/Gelsolin-like_dom_sf"/>
</dbReference>
<dbReference type="Gene3D" id="2.30.30.40">
    <property type="entry name" value="SH3 Domains"/>
    <property type="match status" value="2"/>
</dbReference>
<dbReference type="PRINTS" id="PR00499">
    <property type="entry name" value="P67PHOX"/>
</dbReference>
<dbReference type="GO" id="GO:0030864">
    <property type="term" value="C:cortical actin cytoskeleton"/>
    <property type="evidence" value="ECO:0007669"/>
    <property type="project" value="TreeGrafter"/>
</dbReference>
<accession>A0A0M9VR32</accession>
<dbReference type="GO" id="GO:0051015">
    <property type="term" value="F:actin filament binding"/>
    <property type="evidence" value="ECO:0007669"/>
    <property type="project" value="TreeGrafter"/>
</dbReference>
<organism evidence="6 7">
    <name type="scientific">Malassezia pachydermatis</name>
    <dbReference type="NCBI Taxonomy" id="77020"/>
    <lineage>
        <taxon>Eukaryota</taxon>
        <taxon>Fungi</taxon>
        <taxon>Dikarya</taxon>
        <taxon>Basidiomycota</taxon>
        <taxon>Ustilaginomycotina</taxon>
        <taxon>Malasseziomycetes</taxon>
        <taxon>Malasseziales</taxon>
        <taxon>Malasseziaceae</taxon>
        <taxon>Malassezia</taxon>
    </lineage>
</organism>
<dbReference type="Proteomes" id="UP000037751">
    <property type="component" value="Unassembled WGS sequence"/>
</dbReference>
<dbReference type="EMBL" id="LGAV01000001">
    <property type="protein sequence ID" value="KOS16169.1"/>
    <property type="molecule type" value="Genomic_DNA"/>
</dbReference>
<feature type="domain" description="ADF-H" evidence="5">
    <location>
        <begin position="4"/>
        <end position="131"/>
    </location>
</feature>
<dbReference type="CDD" id="cd11281">
    <property type="entry name" value="ADF_drebrin_like"/>
    <property type="match status" value="1"/>
</dbReference>
<feature type="compositionally biased region" description="Polar residues" evidence="3">
    <location>
        <begin position="281"/>
        <end position="291"/>
    </location>
</feature>
<dbReference type="PROSITE" id="PS51263">
    <property type="entry name" value="ADF_H"/>
    <property type="match status" value="1"/>
</dbReference>
<name>A0A0M9VR32_9BASI</name>
<feature type="domain" description="SH3" evidence="4">
    <location>
        <begin position="582"/>
        <end position="642"/>
    </location>
</feature>
<feature type="region of interest" description="Disordered" evidence="3">
    <location>
        <begin position="135"/>
        <end position="180"/>
    </location>
</feature>
<reference evidence="6 7" key="1">
    <citation type="submission" date="2015-07" db="EMBL/GenBank/DDBJ databases">
        <title>Draft Genome Sequence of Malassezia furfur CBS1878 and Malassezia pachydermatis CBS1879.</title>
        <authorList>
            <person name="Triana S."/>
            <person name="Ohm R."/>
            <person name="Gonzalez A."/>
            <person name="DeCock H."/>
            <person name="Restrepo S."/>
            <person name="Celis A."/>
        </authorList>
    </citation>
    <scope>NUCLEOTIDE SEQUENCE [LARGE SCALE GENOMIC DNA]</scope>
    <source>
        <strain evidence="6 7">CBS 1879</strain>
    </source>
</reference>
<dbReference type="PANTHER" id="PTHR10829:SF25">
    <property type="entry name" value="DREBRIN-LIKE PROTEIN"/>
    <property type="match status" value="1"/>
</dbReference>
<dbReference type="GO" id="GO:0005884">
    <property type="term" value="C:actin filament"/>
    <property type="evidence" value="ECO:0007669"/>
    <property type="project" value="TreeGrafter"/>
</dbReference>
<dbReference type="RefSeq" id="XP_017993801.1">
    <property type="nucleotide sequence ID" value="XM_018137873.1"/>
</dbReference>
<feature type="compositionally biased region" description="Pro residues" evidence="3">
    <location>
        <begin position="523"/>
        <end position="575"/>
    </location>
</feature>
<evidence type="ECO:0000256" key="3">
    <source>
        <dbReference type="SAM" id="MobiDB-lite"/>
    </source>
</evidence>
<dbReference type="InterPro" id="IPR001452">
    <property type="entry name" value="SH3_domain"/>
</dbReference>
<evidence type="ECO:0000256" key="2">
    <source>
        <dbReference type="PROSITE-ProRule" id="PRU00192"/>
    </source>
</evidence>
<dbReference type="GeneID" id="28729749"/>
<evidence type="ECO:0000256" key="1">
    <source>
        <dbReference type="ARBA" id="ARBA00022443"/>
    </source>
</evidence>